<dbReference type="AlphaFoldDB" id="A0A7S1I5T8"/>
<proteinExistence type="predicted"/>
<evidence type="ECO:0000313" key="2">
    <source>
        <dbReference type="EMBL" id="CAD9001997.1"/>
    </source>
</evidence>
<sequence>MLCRPWVHSACLWPIHTPHTRTCMCTVAVPHQSTSRSRFQPIVVGGHRGRHRKEVESRPLLGCDLHDRVSLLVLPSPLEVTAVPSPASSPEPSSQPHLTD</sequence>
<name>A0A7S1I5T8_9EUGL</name>
<evidence type="ECO:0000256" key="1">
    <source>
        <dbReference type="SAM" id="MobiDB-lite"/>
    </source>
</evidence>
<feature type="region of interest" description="Disordered" evidence="1">
    <location>
        <begin position="81"/>
        <end position="100"/>
    </location>
</feature>
<organism evidence="2">
    <name type="scientific">Eutreptiella gymnastica</name>
    <dbReference type="NCBI Taxonomy" id="73025"/>
    <lineage>
        <taxon>Eukaryota</taxon>
        <taxon>Discoba</taxon>
        <taxon>Euglenozoa</taxon>
        <taxon>Euglenida</taxon>
        <taxon>Spirocuta</taxon>
        <taxon>Euglenophyceae</taxon>
        <taxon>Eutreptiales</taxon>
        <taxon>Eutreptiaceae</taxon>
        <taxon>Eutreptiella</taxon>
    </lineage>
</organism>
<accession>A0A7S1I5T8</accession>
<gene>
    <name evidence="2" type="ORF">EGYM00392_LOCUS13080</name>
</gene>
<dbReference type="EMBL" id="HBGA01035909">
    <property type="protein sequence ID" value="CAD9001997.1"/>
    <property type="molecule type" value="Transcribed_RNA"/>
</dbReference>
<protein>
    <submittedName>
        <fullName evidence="2">Uncharacterized protein</fullName>
    </submittedName>
</protein>
<reference evidence="2" key="1">
    <citation type="submission" date="2021-01" db="EMBL/GenBank/DDBJ databases">
        <authorList>
            <person name="Corre E."/>
            <person name="Pelletier E."/>
            <person name="Niang G."/>
            <person name="Scheremetjew M."/>
            <person name="Finn R."/>
            <person name="Kale V."/>
            <person name="Holt S."/>
            <person name="Cochrane G."/>
            <person name="Meng A."/>
            <person name="Brown T."/>
            <person name="Cohen L."/>
        </authorList>
    </citation>
    <scope>NUCLEOTIDE SEQUENCE</scope>
    <source>
        <strain evidence="2">NIES-381</strain>
    </source>
</reference>